<evidence type="ECO:0000256" key="7">
    <source>
        <dbReference type="ARBA" id="ARBA00022801"/>
    </source>
</evidence>
<evidence type="ECO:0000313" key="16">
    <source>
        <dbReference type="Proteomes" id="UP000186019"/>
    </source>
</evidence>
<evidence type="ECO:0000256" key="8">
    <source>
        <dbReference type="ARBA" id="ARBA00022989"/>
    </source>
</evidence>
<dbReference type="PANTHER" id="PTHR30622">
    <property type="entry name" value="UNDECAPRENYL-DIPHOSPHATASE"/>
    <property type="match status" value="1"/>
</dbReference>
<keyword evidence="14" id="KW-0573">Peptidoglycan synthesis</keyword>
<keyword evidence="9 14" id="KW-0472">Membrane</keyword>
<evidence type="ECO:0000256" key="2">
    <source>
        <dbReference type="ARBA" id="ARBA00010621"/>
    </source>
</evidence>
<keyword evidence="5 14" id="KW-1003">Cell membrane</keyword>
<dbReference type="GO" id="GO:0050380">
    <property type="term" value="F:undecaprenyl-diphosphatase activity"/>
    <property type="evidence" value="ECO:0007669"/>
    <property type="project" value="UniProtKB-UniRule"/>
</dbReference>
<keyword evidence="14" id="KW-0133">Cell shape</keyword>
<dbReference type="AlphaFoldDB" id="A0A1N7EPK7"/>
<evidence type="ECO:0000256" key="9">
    <source>
        <dbReference type="ARBA" id="ARBA00023136"/>
    </source>
</evidence>
<dbReference type="NCBIfam" id="TIGR00753">
    <property type="entry name" value="undec_PP_bacA"/>
    <property type="match status" value="1"/>
</dbReference>
<feature type="transmembrane region" description="Helical" evidence="14">
    <location>
        <begin position="249"/>
        <end position="266"/>
    </location>
</feature>
<dbReference type="PANTHER" id="PTHR30622:SF3">
    <property type="entry name" value="UNDECAPRENYL-DIPHOSPHATASE"/>
    <property type="match status" value="1"/>
</dbReference>
<gene>
    <name evidence="14" type="primary">uppP</name>
    <name evidence="15" type="ORF">SAMN05421666_0420</name>
</gene>
<organism evidence="15 16">
    <name type="scientific">Roseovarius nanhaiticus</name>
    <dbReference type="NCBI Taxonomy" id="573024"/>
    <lineage>
        <taxon>Bacteria</taxon>
        <taxon>Pseudomonadati</taxon>
        <taxon>Pseudomonadota</taxon>
        <taxon>Alphaproteobacteria</taxon>
        <taxon>Rhodobacterales</taxon>
        <taxon>Roseobacteraceae</taxon>
        <taxon>Roseovarius</taxon>
    </lineage>
</organism>
<dbReference type="NCBIfam" id="NF001389">
    <property type="entry name" value="PRK00281.1-2"/>
    <property type="match status" value="1"/>
</dbReference>
<dbReference type="HAMAP" id="MF_01006">
    <property type="entry name" value="Undec_diphosphatase"/>
    <property type="match status" value="1"/>
</dbReference>
<evidence type="ECO:0000256" key="12">
    <source>
        <dbReference type="ARBA" id="ARBA00032932"/>
    </source>
</evidence>
<comment type="catalytic activity">
    <reaction evidence="13 14">
        <text>di-trans,octa-cis-undecaprenyl diphosphate + H2O = di-trans,octa-cis-undecaprenyl phosphate + phosphate + H(+)</text>
        <dbReference type="Rhea" id="RHEA:28094"/>
        <dbReference type="ChEBI" id="CHEBI:15377"/>
        <dbReference type="ChEBI" id="CHEBI:15378"/>
        <dbReference type="ChEBI" id="CHEBI:43474"/>
        <dbReference type="ChEBI" id="CHEBI:58405"/>
        <dbReference type="ChEBI" id="CHEBI:60392"/>
        <dbReference type="EC" id="3.6.1.27"/>
    </reaction>
</comment>
<keyword evidence="16" id="KW-1185">Reference proteome</keyword>
<dbReference type="GO" id="GO:0009252">
    <property type="term" value="P:peptidoglycan biosynthetic process"/>
    <property type="evidence" value="ECO:0007669"/>
    <property type="project" value="UniProtKB-KW"/>
</dbReference>
<accession>A0A1N7EPK7</accession>
<evidence type="ECO:0000256" key="5">
    <source>
        <dbReference type="ARBA" id="ARBA00022475"/>
    </source>
</evidence>
<dbReference type="Pfam" id="PF02673">
    <property type="entry name" value="BacA"/>
    <property type="match status" value="1"/>
</dbReference>
<dbReference type="InterPro" id="IPR003824">
    <property type="entry name" value="UppP"/>
</dbReference>
<comment type="function">
    <text evidence="14">Catalyzes the dephosphorylation of undecaprenyl diphosphate (UPP). Confers resistance to bacitracin.</text>
</comment>
<evidence type="ECO:0000256" key="10">
    <source>
        <dbReference type="ARBA" id="ARBA00023251"/>
    </source>
</evidence>
<feature type="transmembrane region" description="Helical" evidence="14">
    <location>
        <begin position="216"/>
        <end position="237"/>
    </location>
</feature>
<dbReference type="STRING" id="573024.SAMN05216208_1715"/>
<dbReference type="Proteomes" id="UP000186019">
    <property type="component" value="Unassembled WGS sequence"/>
</dbReference>
<keyword evidence="6 14" id="KW-0812">Transmembrane</keyword>
<comment type="miscellaneous">
    <text evidence="14">Bacitracin is thought to be involved in the inhibition of peptidoglycan synthesis by sequestering undecaprenyl diphosphate, thereby reducing the pool of lipid carrier available.</text>
</comment>
<dbReference type="RefSeq" id="WP_076530565.1">
    <property type="nucleotide sequence ID" value="NZ_FOAC01000001.1"/>
</dbReference>
<protein>
    <recommendedName>
        <fullName evidence="4 14">Undecaprenyl-diphosphatase</fullName>
        <ecNumber evidence="3 14">3.6.1.27</ecNumber>
    </recommendedName>
    <alternativeName>
        <fullName evidence="12 14">Bacitracin resistance protein</fullName>
    </alternativeName>
    <alternativeName>
        <fullName evidence="11 14">Undecaprenyl pyrophosphate phosphatase</fullName>
    </alternativeName>
</protein>
<feature type="transmembrane region" description="Helical" evidence="14">
    <location>
        <begin position="44"/>
        <end position="62"/>
    </location>
</feature>
<dbReference type="GO" id="GO:0071555">
    <property type="term" value="P:cell wall organization"/>
    <property type="evidence" value="ECO:0007669"/>
    <property type="project" value="UniProtKB-KW"/>
</dbReference>
<evidence type="ECO:0000256" key="4">
    <source>
        <dbReference type="ARBA" id="ARBA00021581"/>
    </source>
</evidence>
<feature type="transmembrane region" description="Helical" evidence="14">
    <location>
        <begin position="112"/>
        <end position="131"/>
    </location>
</feature>
<sequence>MSDTTLVAAALGLIEGLTEFIPVSSTGHLLLTGHFIGFHSPGRSFEVVIQLGAVLALLSVYFTRLTQVLVDAPHSPGARRFLASVLIAFLPALVVGVMAHGFIKAVLFETPVLVAVMLILGGIILIFVDRFAPEPRHHDAARLPIWTTFRIGLFQCLAMIPGTSRSGATIVGALLMGVDKRAAAEFSFFLSMPTMAGAVAYDLYKNRDVLDLSAMGDIAVGFAMAFVSGLLVVKWLLGFVSRNGYAPFGYWRIAIGTVALGLLWAGF</sequence>
<name>A0A1N7EPK7_9RHOB</name>
<dbReference type="GO" id="GO:0008360">
    <property type="term" value="P:regulation of cell shape"/>
    <property type="evidence" value="ECO:0007669"/>
    <property type="project" value="UniProtKB-KW"/>
</dbReference>
<keyword evidence="7 14" id="KW-0378">Hydrolase</keyword>
<dbReference type="GO" id="GO:0046677">
    <property type="term" value="P:response to antibiotic"/>
    <property type="evidence" value="ECO:0007669"/>
    <property type="project" value="UniProtKB-UniRule"/>
</dbReference>
<feature type="transmembrane region" description="Helical" evidence="14">
    <location>
        <begin position="182"/>
        <end position="204"/>
    </location>
</feature>
<proteinExistence type="inferred from homology"/>
<feature type="transmembrane region" description="Helical" evidence="14">
    <location>
        <begin position="82"/>
        <end position="106"/>
    </location>
</feature>
<keyword evidence="8 14" id="KW-1133">Transmembrane helix</keyword>
<evidence type="ECO:0000256" key="11">
    <source>
        <dbReference type="ARBA" id="ARBA00032707"/>
    </source>
</evidence>
<comment type="similarity">
    <text evidence="2 14">Belongs to the UppP family.</text>
</comment>
<evidence type="ECO:0000256" key="13">
    <source>
        <dbReference type="ARBA" id="ARBA00047594"/>
    </source>
</evidence>
<keyword evidence="10 14" id="KW-0046">Antibiotic resistance</keyword>
<reference evidence="15 16" key="1">
    <citation type="submission" date="2017-01" db="EMBL/GenBank/DDBJ databases">
        <authorList>
            <person name="Mah S.A."/>
            <person name="Swanson W.J."/>
            <person name="Moy G.W."/>
            <person name="Vacquier V.D."/>
        </authorList>
    </citation>
    <scope>NUCLEOTIDE SEQUENCE [LARGE SCALE GENOMIC DNA]</scope>
    <source>
        <strain evidence="15 16">DSM 29590</strain>
    </source>
</reference>
<evidence type="ECO:0000256" key="1">
    <source>
        <dbReference type="ARBA" id="ARBA00004651"/>
    </source>
</evidence>
<evidence type="ECO:0000256" key="14">
    <source>
        <dbReference type="HAMAP-Rule" id="MF_01006"/>
    </source>
</evidence>
<comment type="subcellular location">
    <subcellularLocation>
        <location evidence="1 14">Cell membrane</location>
        <topology evidence="1 14">Multi-pass membrane protein</topology>
    </subcellularLocation>
</comment>
<keyword evidence="14" id="KW-0961">Cell wall biogenesis/degradation</keyword>
<evidence type="ECO:0000313" key="15">
    <source>
        <dbReference type="EMBL" id="SIR90043.1"/>
    </source>
</evidence>
<dbReference type="EC" id="3.6.1.27" evidence="3 14"/>
<dbReference type="NCBIfam" id="NF001390">
    <property type="entry name" value="PRK00281.1-4"/>
    <property type="match status" value="1"/>
</dbReference>
<dbReference type="EMBL" id="FTNV01000001">
    <property type="protein sequence ID" value="SIR90043.1"/>
    <property type="molecule type" value="Genomic_DNA"/>
</dbReference>
<dbReference type="OrthoDB" id="9808289at2"/>
<evidence type="ECO:0000256" key="6">
    <source>
        <dbReference type="ARBA" id="ARBA00022692"/>
    </source>
</evidence>
<evidence type="ECO:0000256" key="3">
    <source>
        <dbReference type="ARBA" id="ARBA00012374"/>
    </source>
</evidence>
<dbReference type="GO" id="GO:0005886">
    <property type="term" value="C:plasma membrane"/>
    <property type="evidence" value="ECO:0007669"/>
    <property type="project" value="UniProtKB-SubCell"/>
</dbReference>